<dbReference type="InterPro" id="IPR001608">
    <property type="entry name" value="Ala_racemase_N"/>
</dbReference>
<comment type="cofactor">
    <cofactor evidence="3">
        <name>pyridoxal 5'-phosphate</name>
        <dbReference type="ChEBI" id="CHEBI:597326"/>
    </cofactor>
</comment>
<evidence type="ECO:0000256" key="3">
    <source>
        <dbReference type="PIRSR" id="PIRSR004848-1"/>
    </source>
</evidence>
<evidence type="ECO:0000256" key="2">
    <source>
        <dbReference type="HAMAP-Rule" id="MF_02087"/>
    </source>
</evidence>
<dbReference type="AlphaFoldDB" id="A0A1H2EI30"/>
<evidence type="ECO:0000313" key="6">
    <source>
        <dbReference type="EMBL" id="SDT94796.1"/>
    </source>
</evidence>
<evidence type="ECO:0000256" key="4">
    <source>
        <dbReference type="RuleBase" id="RU004514"/>
    </source>
</evidence>
<comment type="similarity">
    <text evidence="2 4">Belongs to the pyridoxal phosphate-binding protein YggS/PROSC family.</text>
</comment>
<feature type="domain" description="Alanine racemase N-terminal" evidence="5">
    <location>
        <begin position="31"/>
        <end position="229"/>
    </location>
</feature>
<keyword evidence="1 2" id="KW-0663">Pyridoxal phosphate</keyword>
<reference evidence="7" key="1">
    <citation type="submission" date="2016-10" db="EMBL/GenBank/DDBJ databases">
        <authorList>
            <person name="Varghese N."/>
            <person name="Submissions S."/>
        </authorList>
    </citation>
    <scope>NUCLEOTIDE SEQUENCE [LARGE SCALE GENOMIC DNA]</scope>
    <source>
        <strain evidence="7">DSM 3384</strain>
    </source>
</reference>
<dbReference type="PANTHER" id="PTHR10146">
    <property type="entry name" value="PROLINE SYNTHETASE CO-TRANSCRIBED BACTERIAL HOMOLOG PROTEIN"/>
    <property type="match status" value="1"/>
</dbReference>
<dbReference type="Proteomes" id="UP000199608">
    <property type="component" value="Unassembled WGS sequence"/>
</dbReference>
<accession>A0A1H2EI30</accession>
<gene>
    <name evidence="6" type="ORF">SAMN04487931_103138</name>
</gene>
<evidence type="ECO:0000259" key="5">
    <source>
        <dbReference type="Pfam" id="PF01168"/>
    </source>
</evidence>
<dbReference type="EMBL" id="FNLL01000003">
    <property type="protein sequence ID" value="SDT94796.1"/>
    <property type="molecule type" value="Genomic_DNA"/>
</dbReference>
<dbReference type="InterPro" id="IPR029066">
    <property type="entry name" value="PLP-binding_barrel"/>
</dbReference>
<keyword evidence="7" id="KW-1185">Reference proteome</keyword>
<dbReference type="RefSeq" id="WP_092231421.1">
    <property type="nucleotide sequence ID" value="NZ_FNLL01000003.1"/>
</dbReference>
<proteinExistence type="inferred from homology"/>
<comment type="function">
    <text evidence="2">Pyridoxal 5'-phosphate (PLP)-binding protein, which is involved in PLP homeostasis.</text>
</comment>
<dbReference type="PIRSF" id="PIRSF004848">
    <property type="entry name" value="YBL036c_PLPDEIII"/>
    <property type="match status" value="1"/>
</dbReference>
<name>A0A1H2EI30_9BACT</name>
<evidence type="ECO:0000313" key="7">
    <source>
        <dbReference type="Proteomes" id="UP000199608"/>
    </source>
</evidence>
<dbReference type="FunFam" id="3.20.20.10:FF:000018">
    <property type="entry name" value="Pyridoxal phosphate homeostasis protein"/>
    <property type="match status" value="1"/>
</dbReference>
<dbReference type="HAMAP" id="MF_02087">
    <property type="entry name" value="PLP_homeostasis"/>
    <property type="match status" value="1"/>
</dbReference>
<feature type="modified residue" description="N6-(pyridoxal phosphate)lysine" evidence="2 3">
    <location>
        <position position="36"/>
    </location>
</feature>
<dbReference type="PANTHER" id="PTHR10146:SF14">
    <property type="entry name" value="PYRIDOXAL PHOSPHATE HOMEOSTASIS PROTEIN"/>
    <property type="match status" value="1"/>
</dbReference>
<dbReference type="GO" id="GO:0030170">
    <property type="term" value="F:pyridoxal phosphate binding"/>
    <property type="evidence" value="ECO:0007669"/>
    <property type="project" value="UniProtKB-UniRule"/>
</dbReference>
<evidence type="ECO:0000256" key="1">
    <source>
        <dbReference type="ARBA" id="ARBA00022898"/>
    </source>
</evidence>
<dbReference type="CDD" id="cd00635">
    <property type="entry name" value="PLPDE_III_YBL036c_like"/>
    <property type="match status" value="1"/>
</dbReference>
<protein>
    <recommendedName>
        <fullName evidence="2">Pyridoxal phosphate homeostasis protein</fullName>
        <shortName evidence="2">PLP homeostasis protein</shortName>
    </recommendedName>
</protein>
<dbReference type="SUPFAM" id="SSF51419">
    <property type="entry name" value="PLP-binding barrel"/>
    <property type="match status" value="1"/>
</dbReference>
<sequence length="230" mass="25674">MLSIKDNIKKTNQQIADTAMSCGRQPDTIQLIAVSKRKPVESIMEAIKAGVTHLGENYIQEAIEKIDVIGKDSACWHFIGHLQSNKAKFAVNYFEYIHTVDTLKLANQINKQAKKINKIQKILLQVNIGEEETKSGTGIEEAVELANQISALENVSLQGLMGMPPYFSDPEQARIYFKKMAAIKKEIMAHQFKNVAMNHLSMGMSNDFKVAIEEGSTMVRVGTSIFGKRD</sequence>
<dbReference type="Gene3D" id="3.20.20.10">
    <property type="entry name" value="Alanine racemase"/>
    <property type="match status" value="1"/>
</dbReference>
<dbReference type="NCBIfam" id="TIGR00044">
    <property type="entry name" value="YggS family pyridoxal phosphate-dependent enzyme"/>
    <property type="match status" value="1"/>
</dbReference>
<organism evidence="6 7">
    <name type="scientific">Desulfobacula phenolica</name>
    <dbReference type="NCBI Taxonomy" id="90732"/>
    <lineage>
        <taxon>Bacteria</taxon>
        <taxon>Pseudomonadati</taxon>
        <taxon>Thermodesulfobacteriota</taxon>
        <taxon>Desulfobacteria</taxon>
        <taxon>Desulfobacterales</taxon>
        <taxon>Desulfobacteraceae</taxon>
        <taxon>Desulfobacula</taxon>
    </lineage>
</organism>
<dbReference type="InterPro" id="IPR011078">
    <property type="entry name" value="PyrdxlP_homeostasis"/>
</dbReference>
<dbReference type="Pfam" id="PF01168">
    <property type="entry name" value="Ala_racemase_N"/>
    <property type="match status" value="1"/>
</dbReference>